<reference evidence="2" key="1">
    <citation type="journal article" date="2023" name="Mol. Phylogenet. Evol.">
        <title>Genome-scale phylogeny and comparative genomics of the fungal order Sordariales.</title>
        <authorList>
            <person name="Hensen N."/>
            <person name="Bonometti L."/>
            <person name="Westerberg I."/>
            <person name="Brannstrom I.O."/>
            <person name="Guillou S."/>
            <person name="Cros-Aarteil S."/>
            <person name="Calhoun S."/>
            <person name="Haridas S."/>
            <person name="Kuo A."/>
            <person name="Mondo S."/>
            <person name="Pangilinan J."/>
            <person name="Riley R."/>
            <person name="LaButti K."/>
            <person name="Andreopoulos B."/>
            <person name="Lipzen A."/>
            <person name="Chen C."/>
            <person name="Yan M."/>
            <person name="Daum C."/>
            <person name="Ng V."/>
            <person name="Clum A."/>
            <person name="Steindorff A."/>
            <person name="Ohm R.A."/>
            <person name="Martin F."/>
            <person name="Silar P."/>
            <person name="Natvig D.O."/>
            <person name="Lalanne C."/>
            <person name="Gautier V."/>
            <person name="Ament-Velasquez S.L."/>
            <person name="Kruys A."/>
            <person name="Hutchinson M.I."/>
            <person name="Powell A.J."/>
            <person name="Barry K."/>
            <person name="Miller A.N."/>
            <person name="Grigoriev I.V."/>
            <person name="Debuchy R."/>
            <person name="Gladieux P."/>
            <person name="Hiltunen Thoren M."/>
            <person name="Johannesson H."/>
        </authorList>
    </citation>
    <scope>NUCLEOTIDE SEQUENCE</scope>
    <source>
        <strain evidence="2">FGSC 1904</strain>
    </source>
</reference>
<evidence type="ECO:0000313" key="3">
    <source>
        <dbReference type="Proteomes" id="UP001281003"/>
    </source>
</evidence>
<protein>
    <recommendedName>
        <fullName evidence="4">Indole-diterpene biosynthesis protein PaxU</fullName>
    </recommendedName>
</protein>
<comment type="caution">
    <text evidence="2">The sequence shown here is derived from an EMBL/GenBank/DDBJ whole genome shotgun (WGS) entry which is preliminary data.</text>
</comment>
<organism evidence="2 3">
    <name type="scientific">Sordaria brevicollis</name>
    <dbReference type="NCBI Taxonomy" id="83679"/>
    <lineage>
        <taxon>Eukaryota</taxon>
        <taxon>Fungi</taxon>
        <taxon>Dikarya</taxon>
        <taxon>Ascomycota</taxon>
        <taxon>Pezizomycotina</taxon>
        <taxon>Sordariomycetes</taxon>
        <taxon>Sordariomycetidae</taxon>
        <taxon>Sordariales</taxon>
        <taxon>Sordariaceae</taxon>
        <taxon>Sordaria</taxon>
    </lineage>
</organism>
<dbReference type="PANTHER" id="PTHR12265">
    <property type="entry name" value="TRANSMEMBRANE PROTEIN 53"/>
    <property type="match status" value="1"/>
</dbReference>
<feature type="region of interest" description="Disordered" evidence="1">
    <location>
        <begin position="124"/>
        <end position="150"/>
    </location>
</feature>
<proteinExistence type="predicted"/>
<accession>A0AAE0UAF2</accession>
<dbReference type="EMBL" id="JAUTDP010000008">
    <property type="protein sequence ID" value="KAK3396802.1"/>
    <property type="molecule type" value="Genomic_DNA"/>
</dbReference>
<gene>
    <name evidence="2" type="ORF">B0T20DRAFT_414532</name>
</gene>
<dbReference type="Proteomes" id="UP001281003">
    <property type="component" value="Unassembled WGS sequence"/>
</dbReference>
<sequence length="355" mass="39730">MASTTKAVTKEGGPLSFMTRLSQYVYLYRPSTTSTNSPSPFNSNGQRPPPRLILLLSWMGAHDPHIAKYITPYLTLYPSTPILLIKSEMKHIFRPQTALPEMEVAVPVLREVFGAEMLQSGSSSFGSIHEDSSTTALTSPPPNNNIANRGEDQDPTLLIHLFSNGGSSQLLSLHHFLLPLSLRLPPHLTIFDSAPGQLAYLPSYTALSHVLLPRPSSLPFPLWLFSPSTLRRLVISPLIHLWVSLLCTLNFFSRFPGLKRLQSPLVRLAKEQNDTSPNKGRAEREKGRMYIYSEGDELVRWRDVEGHMEEARREGLKVRGVKVRGTGHVGHARGGENEGRYWGLVKGFWEGEGWM</sequence>
<dbReference type="InterPro" id="IPR008547">
    <property type="entry name" value="DUF829_TMEM53"/>
</dbReference>
<evidence type="ECO:0000256" key="1">
    <source>
        <dbReference type="SAM" id="MobiDB-lite"/>
    </source>
</evidence>
<dbReference type="PANTHER" id="PTHR12265:SF40">
    <property type="entry name" value="DUF829-DOMAIN-CONTAINING PROTEIN"/>
    <property type="match status" value="1"/>
</dbReference>
<name>A0AAE0UAF2_SORBR</name>
<dbReference type="AlphaFoldDB" id="A0AAE0UAF2"/>
<dbReference type="Pfam" id="PF05705">
    <property type="entry name" value="DUF829"/>
    <property type="match status" value="1"/>
</dbReference>
<evidence type="ECO:0000313" key="2">
    <source>
        <dbReference type="EMBL" id="KAK3396802.1"/>
    </source>
</evidence>
<evidence type="ECO:0008006" key="4">
    <source>
        <dbReference type="Google" id="ProtNLM"/>
    </source>
</evidence>
<reference evidence="2" key="2">
    <citation type="submission" date="2023-07" db="EMBL/GenBank/DDBJ databases">
        <authorList>
            <consortium name="Lawrence Berkeley National Laboratory"/>
            <person name="Haridas S."/>
            <person name="Hensen N."/>
            <person name="Bonometti L."/>
            <person name="Westerberg I."/>
            <person name="Brannstrom I.O."/>
            <person name="Guillou S."/>
            <person name="Cros-Aarteil S."/>
            <person name="Calhoun S."/>
            <person name="Kuo A."/>
            <person name="Mondo S."/>
            <person name="Pangilinan J."/>
            <person name="Riley R."/>
            <person name="LaButti K."/>
            <person name="Andreopoulos B."/>
            <person name="Lipzen A."/>
            <person name="Chen C."/>
            <person name="Yanf M."/>
            <person name="Daum C."/>
            <person name="Ng V."/>
            <person name="Clum A."/>
            <person name="Steindorff A."/>
            <person name="Ohm R."/>
            <person name="Martin F."/>
            <person name="Silar P."/>
            <person name="Natvig D."/>
            <person name="Lalanne C."/>
            <person name="Gautier V."/>
            <person name="Ament-velasquez S.L."/>
            <person name="Kruys A."/>
            <person name="Hutchinson M.I."/>
            <person name="Powell A.J."/>
            <person name="Barry K."/>
            <person name="Miller A.N."/>
            <person name="Grigoriev I.V."/>
            <person name="Debuchy R."/>
            <person name="Gladieux P."/>
            <person name="Thoren M.H."/>
            <person name="Johannesson H."/>
        </authorList>
    </citation>
    <scope>NUCLEOTIDE SEQUENCE</scope>
    <source>
        <strain evidence="2">FGSC 1904</strain>
    </source>
</reference>
<keyword evidence="3" id="KW-1185">Reference proteome</keyword>